<sequence length="156" mass="17997">MMDFYLEAIVNRNGFGVTTVFEVGTGVLTGLICELLLHTLVSLVEKKPHLERRIWRQRLLHSFCQLNRLMRISKLQLNHHVLNLAVFLLVGKTSALTMNVAEPLAGNGSVRVLSVRVLSGYKWFGKDDDCIVLQEMEMLERFIDREEIVEKSRWKD</sequence>
<name>A0A835IZM7_9MAGN</name>
<organism evidence="2 3">
    <name type="scientific">Coptis chinensis</name>
    <dbReference type="NCBI Taxonomy" id="261450"/>
    <lineage>
        <taxon>Eukaryota</taxon>
        <taxon>Viridiplantae</taxon>
        <taxon>Streptophyta</taxon>
        <taxon>Embryophyta</taxon>
        <taxon>Tracheophyta</taxon>
        <taxon>Spermatophyta</taxon>
        <taxon>Magnoliopsida</taxon>
        <taxon>Ranunculales</taxon>
        <taxon>Ranunculaceae</taxon>
        <taxon>Coptidoideae</taxon>
        <taxon>Coptis</taxon>
    </lineage>
</organism>
<keyword evidence="1" id="KW-0812">Transmembrane</keyword>
<evidence type="ECO:0000256" key="1">
    <source>
        <dbReference type="SAM" id="Phobius"/>
    </source>
</evidence>
<proteinExistence type="predicted"/>
<keyword evidence="3" id="KW-1185">Reference proteome</keyword>
<feature type="transmembrane region" description="Helical" evidence="1">
    <location>
        <begin position="20"/>
        <end position="44"/>
    </location>
</feature>
<protein>
    <submittedName>
        <fullName evidence="2">Uncharacterized protein</fullName>
    </submittedName>
</protein>
<keyword evidence="1" id="KW-1133">Transmembrane helix</keyword>
<keyword evidence="1" id="KW-0472">Membrane</keyword>
<evidence type="ECO:0000313" key="2">
    <source>
        <dbReference type="EMBL" id="KAF9626324.1"/>
    </source>
</evidence>
<comment type="caution">
    <text evidence="2">The sequence shown here is derived from an EMBL/GenBank/DDBJ whole genome shotgun (WGS) entry which is preliminary data.</text>
</comment>
<gene>
    <name evidence="2" type="ORF">IFM89_032173</name>
</gene>
<dbReference type="Proteomes" id="UP000631114">
    <property type="component" value="Unassembled WGS sequence"/>
</dbReference>
<accession>A0A835IZM7</accession>
<dbReference type="EMBL" id="JADFTS010000001">
    <property type="protein sequence ID" value="KAF9626324.1"/>
    <property type="molecule type" value="Genomic_DNA"/>
</dbReference>
<evidence type="ECO:0000313" key="3">
    <source>
        <dbReference type="Proteomes" id="UP000631114"/>
    </source>
</evidence>
<reference evidence="2 3" key="1">
    <citation type="submission" date="2020-10" db="EMBL/GenBank/DDBJ databases">
        <title>The Coptis chinensis genome and diversification of protoberbering-type alkaloids.</title>
        <authorList>
            <person name="Wang B."/>
            <person name="Shu S."/>
            <person name="Song C."/>
            <person name="Liu Y."/>
        </authorList>
    </citation>
    <scope>NUCLEOTIDE SEQUENCE [LARGE SCALE GENOMIC DNA]</scope>
    <source>
        <strain evidence="2">HL-2020</strain>
        <tissue evidence="2">Leaf</tissue>
    </source>
</reference>
<dbReference type="AlphaFoldDB" id="A0A835IZM7"/>